<dbReference type="EMBL" id="PTJC01000006">
    <property type="protein sequence ID" value="PPK85925.1"/>
    <property type="molecule type" value="Genomic_DNA"/>
</dbReference>
<proteinExistence type="predicted"/>
<evidence type="ECO:0000259" key="1">
    <source>
        <dbReference type="SMART" id="SM00464"/>
    </source>
</evidence>
<dbReference type="RefSeq" id="WP_104420403.1">
    <property type="nucleotide sequence ID" value="NZ_PTJC01000006.1"/>
</dbReference>
<name>A0A2S6I438_9BACT</name>
<evidence type="ECO:0000313" key="3">
    <source>
        <dbReference type="Proteomes" id="UP000237662"/>
    </source>
</evidence>
<organism evidence="2 3">
    <name type="scientific">Neolewinella xylanilytica</name>
    <dbReference type="NCBI Taxonomy" id="1514080"/>
    <lineage>
        <taxon>Bacteria</taxon>
        <taxon>Pseudomonadati</taxon>
        <taxon>Bacteroidota</taxon>
        <taxon>Saprospiria</taxon>
        <taxon>Saprospirales</taxon>
        <taxon>Lewinellaceae</taxon>
        <taxon>Neolewinella</taxon>
    </lineage>
</organism>
<dbReference type="Proteomes" id="UP000237662">
    <property type="component" value="Unassembled WGS sequence"/>
</dbReference>
<protein>
    <recommendedName>
        <fullName evidence="1">Lon N-terminal domain-containing protein</fullName>
    </recommendedName>
</protein>
<dbReference type="InterPro" id="IPR015947">
    <property type="entry name" value="PUA-like_sf"/>
</dbReference>
<dbReference type="Pfam" id="PF02190">
    <property type="entry name" value="LON_substr_bdg"/>
    <property type="match status" value="1"/>
</dbReference>
<dbReference type="Gene3D" id="2.30.130.40">
    <property type="entry name" value="LON domain-like"/>
    <property type="match status" value="1"/>
</dbReference>
<dbReference type="InterPro" id="IPR003111">
    <property type="entry name" value="Lon_prtase_N"/>
</dbReference>
<dbReference type="SMART" id="SM00464">
    <property type="entry name" value="LON"/>
    <property type="match status" value="1"/>
</dbReference>
<dbReference type="InterPro" id="IPR046336">
    <property type="entry name" value="Lon_prtase_N_sf"/>
</dbReference>
<feature type="domain" description="Lon N-terminal" evidence="1">
    <location>
        <begin position="3"/>
        <end position="181"/>
    </location>
</feature>
<dbReference type="AlphaFoldDB" id="A0A2S6I438"/>
<dbReference type="SUPFAM" id="SSF88697">
    <property type="entry name" value="PUA domain-like"/>
    <property type="match status" value="1"/>
</dbReference>
<sequence length="210" mass="24309">MQSLPLFPLQLVVFPGESLNLHIFEPRYRELVADAERDGISFGIPTVIDGQLQAVATEVSLEQVAKRYPSGESDIRTTGARVFRIEDFKREADDRSYPMGRVTYFPPEEEEDPERNREIVSLTRQIYRQLKIDRQVTPVSRGFRTYEIGHYIGLTLEQEYTLLTLRQASERQEFLLTHLRHIKPQLGDPLGIRARAALNGHFKELRPPDF</sequence>
<gene>
    <name evidence="2" type="ORF">CLV84_2838</name>
</gene>
<reference evidence="2 3" key="1">
    <citation type="submission" date="2018-02" db="EMBL/GenBank/DDBJ databases">
        <title>Genomic Encyclopedia of Archaeal and Bacterial Type Strains, Phase II (KMG-II): from individual species to whole genera.</title>
        <authorList>
            <person name="Goeker M."/>
        </authorList>
    </citation>
    <scope>NUCLEOTIDE SEQUENCE [LARGE SCALE GENOMIC DNA]</scope>
    <source>
        <strain evidence="2 3">DSM 29526</strain>
    </source>
</reference>
<evidence type="ECO:0000313" key="2">
    <source>
        <dbReference type="EMBL" id="PPK85925.1"/>
    </source>
</evidence>
<comment type="caution">
    <text evidence="2">The sequence shown here is derived from an EMBL/GenBank/DDBJ whole genome shotgun (WGS) entry which is preliminary data.</text>
</comment>
<accession>A0A2S6I438</accession>
<dbReference type="OrthoDB" id="25394at2"/>
<keyword evidence="3" id="KW-1185">Reference proteome</keyword>